<keyword evidence="1" id="KW-1133">Transmembrane helix</keyword>
<feature type="transmembrane region" description="Helical" evidence="1">
    <location>
        <begin position="6"/>
        <end position="26"/>
    </location>
</feature>
<name>A0ABY7AD75_9FIRM</name>
<reference evidence="2" key="1">
    <citation type="submission" date="2022-11" db="EMBL/GenBank/DDBJ databases">
        <title>Lacrimispora xylanolytica sy1, complete genome.</title>
        <authorList>
            <person name="Choi S."/>
        </authorList>
    </citation>
    <scope>NUCLEOTIDE SEQUENCE</scope>
    <source>
        <strain evidence="2">Sy1</strain>
    </source>
</reference>
<feature type="transmembrane region" description="Helical" evidence="1">
    <location>
        <begin position="38"/>
        <end position="57"/>
    </location>
</feature>
<keyword evidence="1" id="KW-0812">Transmembrane</keyword>
<dbReference type="Proteomes" id="UP001163115">
    <property type="component" value="Chromosome"/>
</dbReference>
<proteinExistence type="predicted"/>
<keyword evidence="3" id="KW-1185">Reference proteome</keyword>
<dbReference type="EMBL" id="CP113524">
    <property type="protein sequence ID" value="WAJ23748.1"/>
    <property type="molecule type" value="Genomic_DNA"/>
</dbReference>
<evidence type="ECO:0000256" key="1">
    <source>
        <dbReference type="SAM" id="Phobius"/>
    </source>
</evidence>
<sequence length="73" mass="8299">MTPQLITYLIFFISLGYIGFNLFSYYKNKNNGYGFHFKPLYLIAAGILLLISIYAIATGQTYDNLVDKINGSF</sequence>
<evidence type="ECO:0000313" key="3">
    <source>
        <dbReference type="Proteomes" id="UP001163115"/>
    </source>
</evidence>
<gene>
    <name evidence="2" type="ORF">OW255_19690</name>
</gene>
<organism evidence="2 3">
    <name type="scientific">Lacrimispora xylanolytica</name>
    <dbReference type="NCBI Taxonomy" id="29375"/>
    <lineage>
        <taxon>Bacteria</taxon>
        <taxon>Bacillati</taxon>
        <taxon>Bacillota</taxon>
        <taxon>Clostridia</taxon>
        <taxon>Lachnospirales</taxon>
        <taxon>Lachnospiraceae</taxon>
        <taxon>Lacrimispora</taxon>
    </lineage>
</organism>
<protein>
    <submittedName>
        <fullName evidence="2">Uncharacterized protein</fullName>
    </submittedName>
</protein>
<keyword evidence="1" id="KW-0472">Membrane</keyword>
<accession>A0ABY7AD75</accession>
<dbReference type="RefSeq" id="WP_268115099.1">
    <property type="nucleotide sequence ID" value="NZ_CP113524.1"/>
</dbReference>
<evidence type="ECO:0000313" key="2">
    <source>
        <dbReference type="EMBL" id="WAJ23748.1"/>
    </source>
</evidence>